<evidence type="ECO:0000256" key="1">
    <source>
        <dbReference type="ARBA" id="ARBA00022475"/>
    </source>
</evidence>
<dbReference type="UniPathway" id="UPA00085"/>
<keyword evidence="6 10" id="KW-0443">Lipid metabolism</keyword>
<dbReference type="SMART" id="SM01207">
    <property type="entry name" value="G3P_acyltransf"/>
    <property type="match status" value="1"/>
</dbReference>
<comment type="pathway">
    <text evidence="10">Lipid metabolism; phospholipid metabolism.</text>
</comment>
<evidence type="ECO:0000256" key="9">
    <source>
        <dbReference type="ARBA" id="ARBA00023264"/>
    </source>
</evidence>
<protein>
    <recommendedName>
        <fullName evidence="10">Glycerol-3-phosphate acyltransferase</fullName>
    </recommendedName>
    <alternativeName>
        <fullName evidence="10">Acyl-PO4 G3P acyltransferase</fullName>
    </alternativeName>
    <alternativeName>
        <fullName evidence="10">Acyl-phosphate--glycerol-3-phosphate acyltransferase</fullName>
    </alternativeName>
    <alternativeName>
        <fullName evidence="10">G3P acyltransferase</fullName>
        <shortName evidence="10">GPAT</shortName>
        <ecNumber evidence="10">2.3.1.275</ecNumber>
    </alternativeName>
    <alternativeName>
        <fullName evidence="10">Lysophosphatidic acid synthase</fullName>
        <shortName evidence="10">LPA synthase</shortName>
    </alternativeName>
</protein>
<dbReference type="GO" id="GO:0043772">
    <property type="term" value="F:acyl-phosphate glycerol-3-phosphate acyltransferase activity"/>
    <property type="evidence" value="ECO:0007669"/>
    <property type="project" value="UniProtKB-UniRule"/>
</dbReference>
<keyword evidence="1 10" id="KW-1003">Cell membrane</keyword>
<evidence type="ECO:0000256" key="5">
    <source>
        <dbReference type="ARBA" id="ARBA00022989"/>
    </source>
</evidence>
<feature type="transmembrane region" description="Helical" evidence="10">
    <location>
        <begin position="6"/>
        <end position="23"/>
    </location>
</feature>
<dbReference type="Pfam" id="PF02660">
    <property type="entry name" value="G3P_acyltransf"/>
    <property type="match status" value="1"/>
</dbReference>
<comment type="subcellular location">
    <subcellularLocation>
        <location evidence="10">Cell membrane</location>
        <topology evidence="10">Multi-pass membrane protein</topology>
    </subcellularLocation>
</comment>
<keyword evidence="11" id="KW-0012">Acyltransferase</keyword>
<keyword evidence="8 10" id="KW-0594">Phospholipid biosynthesis</keyword>
<keyword evidence="4 10" id="KW-0812">Transmembrane</keyword>
<evidence type="ECO:0000256" key="7">
    <source>
        <dbReference type="ARBA" id="ARBA00023136"/>
    </source>
</evidence>
<evidence type="ECO:0000256" key="4">
    <source>
        <dbReference type="ARBA" id="ARBA00022692"/>
    </source>
</evidence>
<keyword evidence="5 10" id="KW-1133">Transmembrane helix</keyword>
<dbReference type="NCBIfam" id="TIGR00023">
    <property type="entry name" value="glycerol-3-phosphate 1-O-acyltransferase PlsY"/>
    <property type="match status" value="1"/>
</dbReference>
<dbReference type="GO" id="GO:0005886">
    <property type="term" value="C:plasma membrane"/>
    <property type="evidence" value="ECO:0007669"/>
    <property type="project" value="UniProtKB-SubCell"/>
</dbReference>
<proteinExistence type="inferred from homology"/>
<keyword evidence="9 10" id="KW-1208">Phospholipid metabolism</keyword>
<evidence type="ECO:0000256" key="8">
    <source>
        <dbReference type="ARBA" id="ARBA00023209"/>
    </source>
</evidence>
<evidence type="ECO:0000256" key="10">
    <source>
        <dbReference type="HAMAP-Rule" id="MF_01043"/>
    </source>
</evidence>
<feature type="transmembrane region" description="Helical" evidence="10">
    <location>
        <begin position="154"/>
        <end position="178"/>
    </location>
</feature>
<dbReference type="HAMAP" id="MF_01043">
    <property type="entry name" value="PlsY"/>
    <property type="match status" value="1"/>
</dbReference>
<organism evidence="11 12">
    <name type="scientific">candidate division WOR-1 bacterium RIFOXYB2_FULL_36_35</name>
    <dbReference type="NCBI Taxonomy" id="1802578"/>
    <lineage>
        <taxon>Bacteria</taxon>
        <taxon>Bacillati</taxon>
        <taxon>Saganbacteria</taxon>
    </lineage>
</organism>
<dbReference type="PANTHER" id="PTHR30309">
    <property type="entry name" value="INNER MEMBRANE PROTEIN YGIH"/>
    <property type="match status" value="1"/>
</dbReference>
<gene>
    <name evidence="10" type="primary">plsY</name>
    <name evidence="11" type="ORF">A2290_00885</name>
</gene>
<evidence type="ECO:0000256" key="2">
    <source>
        <dbReference type="ARBA" id="ARBA00022516"/>
    </source>
</evidence>
<keyword evidence="2 10" id="KW-0444">Lipid biosynthesis</keyword>
<dbReference type="Proteomes" id="UP000177905">
    <property type="component" value="Unassembled WGS sequence"/>
</dbReference>
<dbReference type="EC" id="2.3.1.275" evidence="10"/>
<keyword evidence="7 10" id="KW-0472">Membrane</keyword>
<name>A0A1F4S305_UNCSA</name>
<feature type="transmembrane region" description="Helical" evidence="10">
    <location>
        <begin position="81"/>
        <end position="100"/>
    </location>
</feature>
<sequence>MIMIFIVIVTSYLIGAIPFSYILPKIFTKVDVRERGSCNVGATNVLVTTGNRHIAILAAFLDVAKGFVVVIAAKLFFVSDFYPYLAGFFAIVGHDFPVYLKFNGGKGVATTVGVIMAANPFAIWFCLIVYSLFIVVTKYLILSTIITLFFTPFILLWLGEGLIGFIFGIFFLLLALFVHRADLSRIIAGKEKKLSEAIQSV</sequence>
<comment type="similarity">
    <text evidence="10">Belongs to the PlsY family.</text>
</comment>
<evidence type="ECO:0000256" key="6">
    <source>
        <dbReference type="ARBA" id="ARBA00023098"/>
    </source>
</evidence>
<evidence type="ECO:0000313" key="12">
    <source>
        <dbReference type="Proteomes" id="UP000177905"/>
    </source>
</evidence>
<reference evidence="11 12" key="1">
    <citation type="journal article" date="2016" name="Nat. Commun.">
        <title>Thousands of microbial genomes shed light on interconnected biogeochemical processes in an aquifer system.</title>
        <authorList>
            <person name="Anantharaman K."/>
            <person name="Brown C.T."/>
            <person name="Hug L.A."/>
            <person name="Sharon I."/>
            <person name="Castelle C.J."/>
            <person name="Probst A.J."/>
            <person name="Thomas B.C."/>
            <person name="Singh A."/>
            <person name="Wilkins M.J."/>
            <person name="Karaoz U."/>
            <person name="Brodie E.L."/>
            <person name="Williams K.H."/>
            <person name="Hubbard S.S."/>
            <person name="Banfield J.F."/>
        </authorList>
    </citation>
    <scope>NUCLEOTIDE SEQUENCE [LARGE SCALE GENOMIC DNA]</scope>
</reference>
<dbReference type="InterPro" id="IPR003811">
    <property type="entry name" value="G3P_acylTferase_PlsY"/>
</dbReference>
<dbReference type="PANTHER" id="PTHR30309:SF0">
    <property type="entry name" value="GLYCEROL-3-PHOSPHATE ACYLTRANSFERASE-RELATED"/>
    <property type="match status" value="1"/>
</dbReference>
<evidence type="ECO:0000256" key="3">
    <source>
        <dbReference type="ARBA" id="ARBA00022679"/>
    </source>
</evidence>
<feature type="transmembrane region" description="Helical" evidence="10">
    <location>
        <begin position="121"/>
        <end position="142"/>
    </location>
</feature>
<dbReference type="EMBL" id="MEUA01000029">
    <property type="protein sequence ID" value="OGC14836.1"/>
    <property type="molecule type" value="Genomic_DNA"/>
</dbReference>
<dbReference type="AlphaFoldDB" id="A0A1F4S305"/>
<accession>A0A1F4S305</accession>
<comment type="caution">
    <text evidence="11">The sequence shown here is derived from an EMBL/GenBank/DDBJ whole genome shotgun (WGS) entry which is preliminary data.</text>
</comment>
<comment type="catalytic activity">
    <reaction evidence="10">
        <text>an acyl phosphate + sn-glycerol 3-phosphate = a 1-acyl-sn-glycero-3-phosphate + phosphate</text>
        <dbReference type="Rhea" id="RHEA:34075"/>
        <dbReference type="ChEBI" id="CHEBI:43474"/>
        <dbReference type="ChEBI" id="CHEBI:57597"/>
        <dbReference type="ChEBI" id="CHEBI:57970"/>
        <dbReference type="ChEBI" id="CHEBI:59918"/>
        <dbReference type="EC" id="2.3.1.275"/>
    </reaction>
</comment>
<comment type="function">
    <text evidence="10">Catalyzes the transfer of an acyl group from acyl-phosphate (acyl-PO(4)) to glycerol-3-phosphate (G3P) to form lysophosphatidic acid (LPA). This enzyme utilizes acyl-phosphate as fatty acyl donor, but not acyl-CoA or acyl-ACP.</text>
</comment>
<evidence type="ECO:0000313" key="11">
    <source>
        <dbReference type="EMBL" id="OGC14836.1"/>
    </source>
</evidence>
<dbReference type="GO" id="GO:0008654">
    <property type="term" value="P:phospholipid biosynthetic process"/>
    <property type="evidence" value="ECO:0007669"/>
    <property type="project" value="UniProtKB-UniRule"/>
</dbReference>
<keyword evidence="3 10" id="KW-0808">Transferase</keyword>
<comment type="subunit">
    <text evidence="10">Probably interacts with PlsX.</text>
</comment>